<feature type="domain" description="N-acetyltransferase" evidence="6">
    <location>
        <begin position="5"/>
        <end position="149"/>
    </location>
</feature>
<dbReference type="InterPro" id="IPR016181">
    <property type="entry name" value="Acyl_CoA_acyltransferase"/>
</dbReference>
<evidence type="ECO:0000256" key="5">
    <source>
        <dbReference type="RuleBase" id="RU363094"/>
    </source>
</evidence>
<dbReference type="SUPFAM" id="SSF55729">
    <property type="entry name" value="Acyl-CoA N-acyltransferases (Nat)"/>
    <property type="match status" value="1"/>
</dbReference>
<gene>
    <name evidence="7" type="primary">rimI</name>
    <name evidence="7" type="ORF">P6P90_15950</name>
</gene>
<dbReference type="Gene3D" id="3.40.630.30">
    <property type="match status" value="1"/>
</dbReference>
<reference evidence="7 8" key="1">
    <citation type="submission" date="2023-04" db="EMBL/GenBank/DDBJ databases">
        <title>Ectobacillus antri isolated from activated sludge.</title>
        <authorList>
            <person name="Yan P."/>
            <person name="Liu X."/>
        </authorList>
    </citation>
    <scope>NUCLEOTIDE SEQUENCE [LARGE SCALE GENOMIC DNA]</scope>
    <source>
        <strain evidence="7 8">C18H</strain>
    </source>
</reference>
<dbReference type="InterPro" id="IPR006464">
    <property type="entry name" value="AcTrfase_RimI/Ard1"/>
</dbReference>
<evidence type="ECO:0000313" key="8">
    <source>
        <dbReference type="Proteomes" id="UP001218246"/>
    </source>
</evidence>
<dbReference type="InterPro" id="IPR050680">
    <property type="entry name" value="YpeA/RimI_acetyltransf"/>
</dbReference>
<keyword evidence="7" id="KW-0687">Ribonucleoprotein</keyword>
<dbReference type="EC" id="2.3.1.266" evidence="5"/>
<protein>
    <recommendedName>
        <fullName evidence="5">[Ribosomal protein bS18]-alanine N-acetyltransferase</fullName>
        <ecNumber evidence="5">2.3.1.266</ecNumber>
    </recommendedName>
</protein>
<dbReference type="EMBL" id="JARULN010000026">
    <property type="protein sequence ID" value="MDG5755396.1"/>
    <property type="molecule type" value="Genomic_DNA"/>
</dbReference>
<dbReference type="PANTHER" id="PTHR43420:SF44">
    <property type="entry name" value="ACETYLTRANSFERASE YPEA"/>
    <property type="match status" value="1"/>
</dbReference>
<dbReference type="CDD" id="cd04301">
    <property type="entry name" value="NAT_SF"/>
    <property type="match status" value="1"/>
</dbReference>
<keyword evidence="7" id="KW-0689">Ribosomal protein</keyword>
<keyword evidence="2 5" id="KW-0963">Cytoplasm</keyword>
<evidence type="ECO:0000313" key="7">
    <source>
        <dbReference type="EMBL" id="MDG5755396.1"/>
    </source>
</evidence>
<sequence>MNKVVTFRNMELNDIPAVAAIENLSFAIPWTPEAFERELTANEYAYYIVAEEANEVIGYCGMWLIVDESHITNIAIHPSCRGRKLGEQLLTYCMNQARLKGAKTMTLEVRVSNETAQNLYRKLGFLNGGIRKRYYTDNYEDALIMWVNL</sequence>
<keyword evidence="8" id="KW-1185">Reference proteome</keyword>
<evidence type="ECO:0000256" key="2">
    <source>
        <dbReference type="ARBA" id="ARBA00022490"/>
    </source>
</evidence>
<dbReference type="GO" id="GO:0008999">
    <property type="term" value="F:protein-N-terminal-alanine acetyltransferase activity"/>
    <property type="evidence" value="ECO:0007669"/>
    <property type="project" value="UniProtKB-EC"/>
</dbReference>
<dbReference type="InterPro" id="IPR000182">
    <property type="entry name" value="GNAT_dom"/>
</dbReference>
<evidence type="ECO:0000256" key="3">
    <source>
        <dbReference type="ARBA" id="ARBA00022679"/>
    </source>
</evidence>
<name>A0ABT6HA57_9BACI</name>
<organism evidence="7 8">
    <name type="scientific">Ectobacillus antri</name>
    <dbReference type="NCBI Taxonomy" id="2486280"/>
    <lineage>
        <taxon>Bacteria</taxon>
        <taxon>Bacillati</taxon>
        <taxon>Bacillota</taxon>
        <taxon>Bacilli</taxon>
        <taxon>Bacillales</taxon>
        <taxon>Bacillaceae</taxon>
        <taxon>Ectobacillus</taxon>
    </lineage>
</organism>
<dbReference type="PANTHER" id="PTHR43420">
    <property type="entry name" value="ACETYLTRANSFERASE"/>
    <property type="match status" value="1"/>
</dbReference>
<dbReference type="RefSeq" id="WP_124565992.1">
    <property type="nucleotide sequence ID" value="NZ_JARRRY010000025.1"/>
</dbReference>
<keyword evidence="4 7" id="KW-0012">Acyltransferase</keyword>
<proteinExistence type="inferred from homology"/>
<comment type="caution">
    <text evidence="7">The sequence shown here is derived from an EMBL/GenBank/DDBJ whole genome shotgun (WGS) entry which is preliminary data.</text>
</comment>
<evidence type="ECO:0000259" key="6">
    <source>
        <dbReference type="PROSITE" id="PS51186"/>
    </source>
</evidence>
<comment type="subcellular location">
    <subcellularLocation>
        <location evidence="5">Cytoplasm</location>
    </subcellularLocation>
</comment>
<accession>A0ABT6HA57</accession>
<keyword evidence="3 7" id="KW-0808">Transferase</keyword>
<evidence type="ECO:0000256" key="1">
    <source>
        <dbReference type="ARBA" id="ARBA00005395"/>
    </source>
</evidence>
<dbReference type="Pfam" id="PF00583">
    <property type="entry name" value="Acetyltransf_1"/>
    <property type="match status" value="1"/>
</dbReference>
<comment type="function">
    <text evidence="5">Acetylates the N-terminal alanine of ribosomal protein bS18.</text>
</comment>
<dbReference type="NCBIfam" id="TIGR01575">
    <property type="entry name" value="rimI"/>
    <property type="match status" value="1"/>
</dbReference>
<comment type="similarity">
    <text evidence="1 5">Belongs to the acetyltransferase family. RimI subfamily.</text>
</comment>
<evidence type="ECO:0000256" key="4">
    <source>
        <dbReference type="ARBA" id="ARBA00023315"/>
    </source>
</evidence>
<dbReference type="GO" id="GO:0005840">
    <property type="term" value="C:ribosome"/>
    <property type="evidence" value="ECO:0007669"/>
    <property type="project" value="UniProtKB-KW"/>
</dbReference>
<dbReference type="PROSITE" id="PS51186">
    <property type="entry name" value="GNAT"/>
    <property type="match status" value="1"/>
</dbReference>
<dbReference type="Proteomes" id="UP001218246">
    <property type="component" value="Unassembled WGS sequence"/>
</dbReference>
<comment type="catalytic activity">
    <reaction evidence="5">
        <text>N-terminal L-alanyl-[ribosomal protein bS18] + acetyl-CoA = N-terminal N(alpha)-acetyl-L-alanyl-[ribosomal protein bS18] + CoA + H(+)</text>
        <dbReference type="Rhea" id="RHEA:43756"/>
        <dbReference type="Rhea" id="RHEA-COMP:10676"/>
        <dbReference type="Rhea" id="RHEA-COMP:10677"/>
        <dbReference type="ChEBI" id="CHEBI:15378"/>
        <dbReference type="ChEBI" id="CHEBI:57287"/>
        <dbReference type="ChEBI" id="CHEBI:57288"/>
        <dbReference type="ChEBI" id="CHEBI:64718"/>
        <dbReference type="ChEBI" id="CHEBI:83683"/>
        <dbReference type="EC" id="2.3.1.266"/>
    </reaction>
</comment>